<dbReference type="PANTHER" id="PTHR43177:SF3">
    <property type="entry name" value="PROTEIN NRFC HOMOLOG"/>
    <property type="match status" value="1"/>
</dbReference>
<gene>
    <name evidence="6" type="ORF">GBM95_02325</name>
</gene>
<dbReference type="GO" id="GO:0051539">
    <property type="term" value="F:4 iron, 4 sulfur cluster binding"/>
    <property type="evidence" value="ECO:0007669"/>
    <property type="project" value="UniProtKB-KW"/>
</dbReference>
<keyword evidence="3" id="KW-0408">Iron</keyword>
<dbReference type="InterPro" id="IPR050954">
    <property type="entry name" value="ET_IronSulfur_Cluster-Binding"/>
</dbReference>
<keyword evidence="2" id="KW-0479">Metal-binding</keyword>
<evidence type="ECO:0000256" key="3">
    <source>
        <dbReference type="ARBA" id="ARBA00023004"/>
    </source>
</evidence>
<accession>A0A6I1EPI1</accession>
<keyword evidence="1" id="KW-0004">4Fe-4S</keyword>
<name>A0A6I1EPI1_9BURK</name>
<dbReference type="InterPro" id="IPR017900">
    <property type="entry name" value="4Fe4S_Fe_S_CS"/>
</dbReference>
<evidence type="ECO:0000256" key="1">
    <source>
        <dbReference type="ARBA" id="ARBA00022485"/>
    </source>
</evidence>
<reference evidence="6 7" key="1">
    <citation type="submission" date="2019-10" db="EMBL/GenBank/DDBJ databases">
        <title>Genome diversity of Sutterella seckii.</title>
        <authorList>
            <person name="Chaplin A.V."/>
            <person name="Sokolova S.R."/>
            <person name="Mosin K.A."/>
            <person name="Ivanova E.L."/>
            <person name="Kochetkova T.O."/>
            <person name="Goltsov A.Y."/>
            <person name="Trofimov D.Y."/>
            <person name="Efimov B.A."/>
        </authorList>
    </citation>
    <scope>NUCLEOTIDE SEQUENCE [LARGE SCALE GENOMIC DNA]</scope>
    <source>
        <strain evidence="6 7">ASD393</strain>
    </source>
</reference>
<dbReference type="Gene3D" id="3.30.70.20">
    <property type="match status" value="2"/>
</dbReference>
<dbReference type="RefSeq" id="WP_152157604.1">
    <property type="nucleotide sequence ID" value="NZ_WEHX01000006.1"/>
</dbReference>
<dbReference type="OrthoDB" id="9779457at2"/>
<dbReference type="PROSITE" id="PS51379">
    <property type="entry name" value="4FE4S_FER_2"/>
    <property type="match status" value="2"/>
</dbReference>
<protein>
    <submittedName>
        <fullName evidence="6">4Fe-4S dicluster domain-containing protein</fullName>
    </submittedName>
</protein>
<sequence>MTQYSKKLAHLFDATQCVGCSACIVACAQTNYPDMLNDENTGWKSLPSNIRVVKLETLRRPQQILVQCQQCDDAPCIGVCPFGANYHDPLTGQVKTDPERCVGCGYCVTACPYDVRWLHPKTGLPVKCMGEGCEKLVAQGQDPACVAACPVSARAFGNIQDPESAVSQRIARSRTERLLPQKGTKPNYFVVVQK</sequence>
<evidence type="ECO:0000256" key="4">
    <source>
        <dbReference type="ARBA" id="ARBA00023014"/>
    </source>
</evidence>
<dbReference type="GO" id="GO:0046872">
    <property type="term" value="F:metal ion binding"/>
    <property type="evidence" value="ECO:0007669"/>
    <property type="project" value="UniProtKB-KW"/>
</dbReference>
<dbReference type="AlphaFoldDB" id="A0A6I1EPI1"/>
<feature type="domain" description="4Fe-4S ferredoxin-type" evidence="5">
    <location>
        <begin position="8"/>
        <end position="38"/>
    </location>
</feature>
<evidence type="ECO:0000313" key="6">
    <source>
        <dbReference type="EMBL" id="KAB7662612.1"/>
    </source>
</evidence>
<dbReference type="PROSITE" id="PS00198">
    <property type="entry name" value="4FE4S_FER_1"/>
    <property type="match status" value="1"/>
</dbReference>
<evidence type="ECO:0000313" key="7">
    <source>
        <dbReference type="Proteomes" id="UP000430564"/>
    </source>
</evidence>
<organism evidence="6 7">
    <name type="scientific">Sutterella seckii</name>
    <dbReference type="NCBI Taxonomy" id="1944635"/>
    <lineage>
        <taxon>Bacteria</taxon>
        <taxon>Pseudomonadati</taxon>
        <taxon>Pseudomonadota</taxon>
        <taxon>Betaproteobacteria</taxon>
        <taxon>Burkholderiales</taxon>
        <taxon>Sutterellaceae</taxon>
        <taxon>Sutterella</taxon>
    </lineage>
</organism>
<comment type="caution">
    <text evidence="6">The sequence shown here is derived from an EMBL/GenBank/DDBJ whole genome shotgun (WGS) entry which is preliminary data.</text>
</comment>
<feature type="domain" description="4Fe-4S ferredoxin-type" evidence="5">
    <location>
        <begin position="92"/>
        <end position="121"/>
    </location>
</feature>
<evidence type="ECO:0000259" key="5">
    <source>
        <dbReference type="PROSITE" id="PS51379"/>
    </source>
</evidence>
<evidence type="ECO:0000256" key="2">
    <source>
        <dbReference type="ARBA" id="ARBA00022723"/>
    </source>
</evidence>
<keyword evidence="4" id="KW-0411">Iron-sulfur</keyword>
<dbReference type="Proteomes" id="UP000430564">
    <property type="component" value="Unassembled WGS sequence"/>
</dbReference>
<dbReference type="SUPFAM" id="SSF54862">
    <property type="entry name" value="4Fe-4S ferredoxins"/>
    <property type="match status" value="1"/>
</dbReference>
<dbReference type="EMBL" id="WEHX01000006">
    <property type="protein sequence ID" value="KAB7662612.1"/>
    <property type="molecule type" value="Genomic_DNA"/>
</dbReference>
<dbReference type="Pfam" id="PF13247">
    <property type="entry name" value="Fer4_11"/>
    <property type="match status" value="1"/>
</dbReference>
<dbReference type="InterPro" id="IPR017896">
    <property type="entry name" value="4Fe4S_Fe-S-bd"/>
</dbReference>
<dbReference type="PANTHER" id="PTHR43177">
    <property type="entry name" value="PROTEIN NRFC"/>
    <property type="match status" value="1"/>
</dbReference>
<proteinExistence type="predicted"/>